<dbReference type="InterPro" id="IPR001460">
    <property type="entry name" value="PCN-bd_Tpept"/>
</dbReference>
<keyword evidence="14 20" id="KW-1133">Transmembrane helix</keyword>
<evidence type="ECO:0000313" key="23">
    <source>
        <dbReference type="EMBL" id="MBD3868335.1"/>
    </source>
</evidence>
<keyword evidence="8" id="KW-0645">Protease</keyword>
<dbReference type="EMBL" id="JACXWD010000028">
    <property type="protein sequence ID" value="MBD3868335.1"/>
    <property type="molecule type" value="Genomic_DNA"/>
</dbReference>
<dbReference type="EC" id="3.5.2.6" evidence="4 19"/>
<proteinExistence type="inferred from homology"/>
<dbReference type="Pfam" id="PF03717">
    <property type="entry name" value="PBP_dimer"/>
    <property type="match status" value="1"/>
</dbReference>
<dbReference type="PANTHER" id="PTHR30627:SF2">
    <property type="entry name" value="PEPTIDOGLYCAN D,D-TRANSPEPTIDASE MRDA"/>
    <property type="match status" value="1"/>
</dbReference>
<accession>A0A8J6XZK8</accession>
<dbReference type="GO" id="GO:0046677">
    <property type="term" value="P:response to antibiotic"/>
    <property type="evidence" value="ECO:0007669"/>
    <property type="project" value="UniProtKB-UniRule"/>
</dbReference>
<keyword evidence="13" id="KW-0573">Peptidoglycan synthesis</keyword>
<keyword evidence="7 23" id="KW-0121">Carboxypeptidase</keyword>
<evidence type="ECO:0000256" key="11">
    <source>
        <dbReference type="ARBA" id="ARBA00022801"/>
    </source>
</evidence>
<keyword evidence="15 20" id="KW-0472">Membrane</keyword>
<evidence type="ECO:0000256" key="17">
    <source>
        <dbReference type="ARBA" id="ARBA00023316"/>
    </source>
</evidence>
<evidence type="ECO:0000256" key="12">
    <source>
        <dbReference type="ARBA" id="ARBA00022960"/>
    </source>
</evidence>
<dbReference type="Proteomes" id="UP000648239">
    <property type="component" value="Unassembled WGS sequence"/>
</dbReference>
<dbReference type="GO" id="GO:0017001">
    <property type="term" value="P:antibiotic catabolic process"/>
    <property type="evidence" value="ECO:0007669"/>
    <property type="project" value="InterPro"/>
</dbReference>
<comment type="subcellular location">
    <subcellularLocation>
        <location evidence="2">Cell membrane</location>
    </subcellularLocation>
    <subcellularLocation>
        <location evidence="1">Membrane</location>
        <topology evidence="1">Single-pass membrane protein</topology>
    </subcellularLocation>
</comment>
<feature type="active site" description="Acyl-ester intermediate" evidence="18">
    <location>
        <position position="329"/>
    </location>
</feature>
<dbReference type="PANTHER" id="PTHR30627">
    <property type="entry name" value="PEPTIDOGLYCAN D,D-TRANSPEPTIDASE"/>
    <property type="match status" value="1"/>
</dbReference>
<evidence type="ECO:0000256" key="16">
    <source>
        <dbReference type="ARBA" id="ARBA00023251"/>
    </source>
</evidence>
<organism evidence="23 24">
    <name type="scientific">Candidatus Polarisedimenticola svalbardensis</name>
    <dbReference type="NCBI Taxonomy" id="2886004"/>
    <lineage>
        <taxon>Bacteria</taxon>
        <taxon>Pseudomonadati</taxon>
        <taxon>Acidobacteriota</taxon>
        <taxon>Candidatus Polarisedimenticolia</taxon>
        <taxon>Candidatus Polarisedimenticolales</taxon>
        <taxon>Candidatus Polarisedimenticolaceae</taxon>
        <taxon>Candidatus Polarisedimenticola</taxon>
    </lineage>
</organism>
<dbReference type="InterPro" id="IPR005311">
    <property type="entry name" value="PBP_dimer"/>
</dbReference>
<feature type="domain" description="Penicillin-binding protein dimerisation" evidence="22">
    <location>
        <begin position="65"/>
        <end position="236"/>
    </location>
</feature>
<keyword evidence="5" id="KW-1003">Cell membrane</keyword>
<dbReference type="InterPro" id="IPR017790">
    <property type="entry name" value="Penicillin-binding_protein_2"/>
</dbReference>
<keyword evidence="17" id="KW-0961">Cell wall biogenesis/degradation</keyword>
<dbReference type="InterPro" id="IPR002137">
    <property type="entry name" value="Beta-lactam_class-D_AS"/>
</dbReference>
<feature type="domain" description="Penicillin-binding protein transpeptidase" evidence="21">
    <location>
        <begin position="270"/>
        <end position="591"/>
    </location>
</feature>
<dbReference type="GO" id="GO:0009002">
    <property type="term" value="F:serine-type D-Ala-D-Ala carboxypeptidase activity"/>
    <property type="evidence" value="ECO:0007669"/>
    <property type="project" value="InterPro"/>
</dbReference>
<dbReference type="GO" id="GO:0008658">
    <property type="term" value="F:penicillin binding"/>
    <property type="evidence" value="ECO:0007669"/>
    <property type="project" value="InterPro"/>
</dbReference>
<dbReference type="Gene3D" id="3.40.710.10">
    <property type="entry name" value="DD-peptidase/beta-lactamase superfamily"/>
    <property type="match status" value="1"/>
</dbReference>
<evidence type="ECO:0000256" key="6">
    <source>
        <dbReference type="ARBA" id="ARBA00022519"/>
    </source>
</evidence>
<evidence type="ECO:0000256" key="8">
    <source>
        <dbReference type="ARBA" id="ARBA00022670"/>
    </source>
</evidence>
<reference evidence="23 24" key="1">
    <citation type="submission" date="2020-08" db="EMBL/GenBank/DDBJ databases">
        <title>Acidobacteriota in marine sediments use diverse sulfur dissimilation pathways.</title>
        <authorList>
            <person name="Wasmund K."/>
        </authorList>
    </citation>
    <scope>NUCLEOTIDE SEQUENCE [LARGE SCALE GENOMIC DNA]</scope>
    <source>
        <strain evidence="23">MAG AM4</strain>
    </source>
</reference>
<evidence type="ECO:0000256" key="7">
    <source>
        <dbReference type="ARBA" id="ARBA00022645"/>
    </source>
</evidence>
<feature type="modified residue" description="N6-carboxylysine" evidence="18">
    <location>
        <position position="332"/>
    </location>
</feature>
<dbReference type="GO" id="GO:0008800">
    <property type="term" value="F:beta-lactamase activity"/>
    <property type="evidence" value="ECO:0007669"/>
    <property type="project" value="UniProtKB-UniRule"/>
</dbReference>
<dbReference type="PROSITE" id="PS00337">
    <property type="entry name" value="BETA_LACTAMASE_D"/>
    <property type="match status" value="1"/>
</dbReference>
<protein>
    <recommendedName>
        <fullName evidence="4 19">Beta-lactamase</fullName>
        <ecNumber evidence="4 19">3.5.2.6</ecNumber>
    </recommendedName>
</protein>
<evidence type="ECO:0000256" key="19">
    <source>
        <dbReference type="RuleBase" id="RU361140"/>
    </source>
</evidence>
<dbReference type="FunFam" id="3.40.710.10:FF:000024">
    <property type="entry name" value="Penicillin-binding protein 2"/>
    <property type="match status" value="1"/>
</dbReference>
<dbReference type="GO" id="GO:0005886">
    <property type="term" value="C:plasma membrane"/>
    <property type="evidence" value="ECO:0007669"/>
    <property type="project" value="UniProtKB-SubCell"/>
</dbReference>
<evidence type="ECO:0000259" key="21">
    <source>
        <dbReference type="Pfam" id="PF00905"/>
    </source>
</evidence>
<keyword evidence="11 19" id="KW-0378">Hydrolase</keyword>
<dbReference type="GO" id="GO:0008360">
    <property type="term" value="P:regulation of cell shape"/>
    <property type="evidence" value="ECO:0007669"/>
    <property type="project" value="UniProtKB-KW"/>
</dbReference>
<gene>
    <name evidence="23" type="primary">mrdA</name>
    <name evidence="23" type="ORF">IFK94_09435</name>
</gene>
<comment type="catalytic activity">
    <reaction evidence="19">
        <text>a beta-lactam + H2O = a substituted beta-amino acid</text>
        <dbReference type="Rhea" id="RHEA:20401"/>
        <dbReference type="ChEBI" id="CHEBI:15377"/>
        <dbReference type="ChEBI" id="CHEBI:35627"/>
        <dbReference type="ChEBI" id="CHEBI:140347"/>
        <dbReference type="EC" id="3.5.2.6"/>
    </reaction>
</comment>
<dbReference type="SUPFAM" id="SSF56519">
    <property type="entry name" value="Penicillin binding protein dimerisation domain"/>
    <property type="match status" value="1"/>
</dbReference>
<keyword evidence="12" id="KW-0133">Cell shape</keyword>
<keyword evidence="16 19" id="KW-0046">Antibiotic resistance</keyword>
<dbReference type="GO" id="GO:0071972">
    <property type="term" value="F:peptidoglycan L,D-transpeptidase activity"/>
    <property type="evidence" value="ECO:0007669"/>
    <property type="project" value="TreeGrafter"/>
</dbReference>
<evidence type="ECO:0000256" key="1">
    <source>
        <dbReference type="ARBA" id="ARBA00004167"/>
    </source>
</evidence>
<evidence type="ECO:0000256" key="14">
    <source>
        <dbReference type="ARBA" id="ARBA00022989"/>
    </source>
</evidence>
<dbReference type="InterPro" id="IPR036138">
    <property type="entry name" value="PBP_dimer_sf"/>
</dbReference>
<dbReference type="Gene3D" id="3.90.1310.10">
    <property type="entry name" value="Penicillin-binding protein 2a (Domain 2)"/>
    <property type="match status" value="1"/>
</dbReference>
<dbReference type="InterPro" id="IPR050515">
    <property type="entry name" value="Beta-lactam/transpept"/>
</dbReference>
<dbReference type="Pfam" id="PF00905">
    <property type="entry name" value="Transpeptidase"/>
    <property type="match status" value="1"/>
</dbReference>
<keyword evidence="10" id="KW-0732">Signal</keyword>
<dbReference type="GO" id="GO:0009252">
    <property type="term" value="P:peptidoglycan biosynthetic process"/>
    <property type="evidence" value="ECO:0007669"/>
    <property type="project" value="UniProtKB-KW"/>
</dbReference>
<evidence type="ECO:0000256" key="15">
    <source>
        <dbReference type="ARBA" id="ARBA00023136"/>
    </source>
</evidence>
<evidence type="ECO:0000256" key="10">
    <source>
        <dbReference type="ARBA" id="ARBA00022729"/>
    </source>
</evidence>
<evidence type="ECO:0000256" key="5">
    <source>
        <dbReference type="ARBA" id="ARBA00022475"/>
    </source>
</evidence>
<keyword evidence="6" id="KW-0997">Cell inner membrane</keyword>
<dbReference type="NCBIfam" id="TIGR03423">
    <property type="entry name" value="pbp2_mrdA"/>
    <property type="match status" value="1"/>
</dbReference>
<sequence length="609" mass="66644">MDYRERFEIKDYRNERMLGGRIGLMHVGVIVLLVFFSLNFWYLQVVRGDIYARLAENNRLRRVVLPPTRGVIRDRAGRVVASTRPSLNLVLTRESRGDVDIQLRRLAPILGVPYVELKERHNRMRGRPLFEPMVLKVDVSMDILARVESRREKFPSVEVRQIARRSYPEGDVVSHPLGYVGEVSFAQLTSGGEGPGLASGDIVGKAGVEKGKDDLLRGERGLEFVSVNNLGRRIGEGRIDRLAVSGGDLGVTVDLDLQRTLMEAFGDEVGGAVFMDPRTGEILAMGSTPSYDPNDFADGISREVWQSIQSDPRRPMHNRAIASFYAPGSTFKVLVAIAGLESGAISPSERVFCNGSTRIYGSTRLCWKRGGHGWVDLRLALAHSCNVYFYKAGQKMGIEAIHKYGAMFNLGKPRGLDIPGEAGGILPSDAWKRKARGERWYPGDTISVAIGQGLLAVTPLQMATMMAGVGTKGSLPYPRLTTDGAREPSELQISQRTFDLIQEALADVVTEGTARRAQVEGYTVAGKTGTAQVYKMSAGIDADKMDKATRDHAWFAGYAPADNPRIAFAVVVEHGGHGGTTAAPIARKVLKEFFVKEKTGSGSYATASR</sequence>
<feature type="transmembrane region" description="Helical" evidence="20">
    <location>
        <begin position="21"/>
        <end position="43"/>
    </location>
</feature>
<dbReference type="GO" id="GO:0006508">
    <property type="term" value="P:proteolysis"/>
    <property type="evidence" value="ECO:0007669"/>
    <property type="project" value="UniProtKB-KW"/>
</dbReference>
<evidence type="ECO:0000259" key="22">
    <source>
        <dbReference type="Pfam" id="PF03717"/>
    </source>
</evidence>
<evidence type="ECO:0000256" key="2">
    <source>
        <dbReference type="ARBA" id="ARBA00004236"/>
    </source>
</evidence>
<evidence type="ECO:0000313" key="24">
    <source>
        <dbReference type="Proteomes" id="UP000648239"/>
    </source>
</evidence>
<comment type="similarity">
    <text evidence="3 19">Belongs to the class-D beta-lactamase family.</text>
</comment>
<name>A0A8J6XZK8_9BACT</name>
<evidence type="ECO:0000256" key="3">
    <source>
        <dbReference type="ARBA" id="ARBA00007898"/>
    </source>
</evidence>
<evidence type="ECO:0000256" key="18">
    <source>
        <dbReference type="PIRSR" id="PIRSR602137-50"/>
    </source>
</evidence>
<evidence type="ECO:0000256" key="20">
    <source>
        <dbReference type="SAM" id="Phobius"/>
    </source>
</evidence>
<evidence type="ECO:0000256" key="4">
    <source>
        <dbReference type="ARBA" id="ARBA00012865"/>
    </source>
</evidence>
<dbReference type="InterPro" id="IPR012338">
    <property type="entry name" value="Beta-lactam/transpept-like"/>
</dbReference>
<evidence type="ECO:0000256" key="13">
    <source>
        <dbReference type="ARBA" id="ARBA00022984"/>
    </source>
</evidence>
<dbReference type="SUPFAM" id="SSF56601">
    <property type="entry name" value="beta-lactamase/transpeptidase-like"/>
    <property type="match status" value="1"/>
</dbReference>
<evidence type="ECO:0000256" key="9">
    <source>
        <dbReference type="ARBA" id="ARBA00022692"/>
    </source>
</evidence>
<comment type="caution">
    <text evidence="23">The sequence shown here is derived from an EMBL/GenBank/DDBJ whole genome shotgun (WGS) entry which is preliminary data.</text>
</comment>
<keyword evidence="9 20" id="KW-0812">Transmembrane</keyword>
<dbReference type="AlphaFoldDB" id="A0A8J6XZK8"/>
<dbReference type="GO" id="GO:0071555">
    <property type="term" value="P:cell wall organization"/>
    <property type="evidence" value="ECO:0007669"/>
    <property type="project" value="UniProtKB-KW"/>
</dbReference>